<gene>
    <name evidence="1" type="ORF">CLUMA_CG007707</name>
</gene>
<organism evidence="1 2">
    <name type="scientific">Clunio marinus</name>
    <dbReference type="NCBI Taxonomy" id="568069"/>
    <lineage>
        <taxon>Eukaryota</taxon>
        <taxon>Metazoa</taxon>
        <taxon>Ecdysozoa</taxon>
        <taxon>Arthropoda</taxon>
        <taxon>Hexapoda</taxon>
        <taxon>Insecta</taxon>
        <taxon>Pterygota</taxon>
        <taxon>Neoptera</taxon>
        <taxon>Endopterygota</taxon>
        <taxon>Diptera</taxon>
        <taxon>Nematocera</taxon>
        <taxon>Chironomoidea</taxon>
        <taxon>Chironomidae</taxon>
        <taxon>Clunio</taxon>
    </lineage>
</organism>
<dbReference type="Proteomes" id="UP000183832">
    <property type="component" value="Unassembled WGS sequence"/>
</dbReference>
<keyword evidence="2" id="KW-1185">Reference proteome</keyword>
<reference evidence="1 2" key="1">
    <citation type="submission" date="2015-04" db="EMBL/GenBank/DDBJ databases">
        <authorList>
            <person name="Syromyatnikov M.Y."/>
            <person name="Popov V.N."/>
        </authorList>
    </citation>
    <scope>NUCLEOTIDE SEQUENCE [LARGE SCALE GENOMIC DNA]</scope>
</reference>
<evidence type="ECO:0000313" key="1">
    <source>
        <dbReference type="EMBL" id="CRK94191.1"/>
    </source>
</evidence>
<dbReference type="AlphaFoldDB" id="A0A1J1I1H1"/>
<proteinExistence type="predicted"/>
<dbReference type="EMBL" id="CVRI01000038">
    <property type="protein sequence ID" value="CRK94191.1"/>
    <property type="molecule type" value="Genomic_DNA"/>
</dbReference>
<sequence length="93" mass="10424">MRQSHAAQCNHKKEAECKNTIIMWIFQCVINKHACLTCRHCIEDLCTFCGVAGRDGIGREGADKAIATVSREVPLSFRLLPGRLMVKAHENEL</sequence>
<accession>A0A1J1I1H1</accession>
<protein>
    <submittedName>
        <fullName evidence="1">CLUMA_CG007707, isoform A</fullName>
    </submittedName>
</protein>
<evidence type="ECO:0000313" key="2">
    <source>
        <dbReference type="Proteomes" id="UP000183832"/>
    </source>
</evidence>
<name>A0A1J1I1H1_9DIPT</name>